<protein>
    <submittedName>
        <fullName evidence="2">SusD family protein</fullName>
    </submittedName>
</protein>
<dbReference type="EMBL" id="FOLL01000002">
    <property type="protein sequence ID" value="SFB92229.1"/>
    <property type="molecule type" value="Genomic_DNA"/>
</dbReference>
<dbReference type="GO" id="GO:0009279">
    <property type="term" value="C:cell outer membrane"/>
    <property type="evidence" value="ECO:0007669"/>
    <property type="project" value="UniProtKB-SubCell"/>
</dbReference>
<dbReference type="PROSITE" id="PS51257">
    <property type="entry name" value="PROKAR_LIPOPROTEIN"/>
    <property type="match status" value="1"/>
</dbReference>
<organism evidence="2 3">
    <name type="scientific">Parapedobacter composti</name>
    <dbReference type="NCBI Taxonomy" id="623281"/>
    <lineage>
        <taxon>Bacteria</taxon>
        <taxon>Pseudomonadati</taxon>
        <taxon>Bacteroidota</taxon>
        <taxon>Sphingobacteriia</taxon>
        <taxon>Sphingobacteriales</taxon>
        <taxon>Sphingobacteriaceae</taxon>
        <taxon>Parapedobacter</taxon>
    </lineage>
</organism>
<feature type="domain" description="SusD-like N-terminal" evidence="1">
    <location>
        <begin position="27"/>
        <end position="230"/>
    </location>
</feature>
<dbReference type="InterPro" id="IPR011990">
    <property type="entry name" value="TPR-like_helical_dom_sf"/>
</dbReference>
<keyword evidence="3" id="KW-1185">Reference proteome</keyword>
<dbReference type="STRING" id="623281.SAMN05421747_102123"/>
<evidence type="ECO:0000313" key="2">
    <source>
        <dbReference type="EMBL" id="SFB92229.1"/>
    </source>
</evidence>
<sequence>MTAMKTKTKIGWTATFLVFFSVIGCQKFLETPPDMRTVIDDPQKVSELLTSAYPRANYITFMESLSDNTGDKGPSAGAGTAVNRDPWMFQDVQNVSTDSPVNYWYACYRAIAAANQALKVIAEADNPADYVSQKGEALVARAYAHFMLVTLFARAYDPLTADTDPGIPYVTEPEDAVLKKYERHTVSYVYDQIERDLVEGLPLIDDTRYRVPKYHFTRAAANAFATRFYLFKQEYEKVIEHANNVFSGVSIVSLIRTVNTAAFRSMEYYAKQQWHTHFENPANLLLVEAGSIWGRSYASYRYGITTPLLGELFFGANVTGGTYAYMVYGGTELVYNIPKFREHFVTTTINAEYGNPYNMIPLFSGDEVLLNRAEAYAQMGDFDRSIEDLNTFASQKVYVSQNNPVYNPAQHTITRAKLRSFYGSDNLKQNLIDATLDFKRREFVHEGLRWFDILRHKLPVIHQTADRRETYVLGPNDPQRLLQLPEEVVLAGIQANPR</sequence>
<dbReference type="Gene3D" id="1.25.40.390">
    <property type="match status" value="1"/>
</dbReference>
<dbReference type="AlphaFoldDB" id="A0A1I1EYF7"/>
<dbReference type="Proteomes" id="UP000199577">
    <property type="component" value="Unassembled WGS sequence"/>
</dbReference>
<dbReference type="InterPro" id="IPR033985">
    <property type="entry name" value="SusD-like_N"/>
</dbReference>
<dbReference type="Pfam" id="PF14322">
    <property type="entry name" value="SusD-like_3"/>
    <property type="match status" value="1"/>
</dbReference>
<evidence type="ECO:0000259" key="1">
    <source>
        <dbReference type="Pfam" id="PF14322"/>
    </source>
</evidence>
<gene>
    <name evidence="2" type="ORF">SAMN05421747_102123</name>
</gene>
<proteinExistence type="predicted"/>
<name>A0A1I1EYF7_9SPHI</name>
<evidence type="ECO:0000313" key="3">
    <source>
        <dbReference type="Proteomes" id="UP000199577"/>
    </source>
</evidence>
<accession>A0A1I1EYF7</accession>
<reference evidence="2 3" key="1">
    <citation type="submission" date="2016-10" db="EMBL/GenBank/DDBJ databases">
        <authorList>
            <person name="de Groot N.N."/>
        </authorList>
    </citation>
    <scope>NUCLEOTIDE SEQUENCE [LARGE SCALE GENOMIC DNA]</scope>
    <source>
        <strain evidence="2 3">DSM 22900</strain>
    </source>
</reference>
<dbReference type="SUPFAM" id="SSF48452">
    <property type="entry name" value="TPR-like"/>
    <property type="match status" value="1"/>
</dbReference>